<name>A0A2H6KA54_9APIC</name>
<comment type="caution">
    <text evidence="1">The sequence shown here is derived from an EMBL/GenBank/DDBJ whole genome shotgun (WGS) entry which is preliminary data.</text>
</comment>
<protein>
    <submittedName>
        <fullName evidence="1">Hemagluttinin domain-containing protein, putative</fullName>
    </submittedName>
</protein>
<dbReference type="GeneID" id="39873640"/>
<dbReference type="RefSeq" id="XP_028866113.1">
    <property type="nucleotide sequence ID" value="XM_029010280.1"/>
</dbReference>
<evidence type="ECO:0000313" key="1">
    <source>
        <dbReference type="EMBL" id="GBE59870.1"/>
    </source>
</evidence>
<reference evidence="1 2" key="1">
    <citation type="journal article" date="2017" name="BMC Genomics">
        <title>Whole-genome assembly of Babesia ovata and comparative genomics between closely related pathogens.</title>
        <authorList>
            <person name="Yamagishi J."/>
            <person name="Asada M."/>
            <person name="Hakimi H."/>
            <person name="Tanaka T.Q."/>
            <person name="Sugimoto C."/>
            <person name="Kawazu S."/>
        </authorList>
    </citation>
    <scope>NUCLEOTIDE SEQUENCE [LARGE SCALE GENOMIC DNA]</scope>
    <source>
        <strain evidence="1 2">Miyake</strain>
    </source>
</reference>
<keyword evidence="2" id="KW-1185">Reference proteome</keyword>
<accession>A0A2H6KA54</accession>
<dbReference type="EMBL" id="BDSA01000001">
    <property type="protein sequence ID" value="GBE59870.1"/>
    <property type="molecule type" value="Genomic_DNA"/>
</dbReference>
<organism evidence="1 2">
    <name type="scientific">Babesia ovata</name>
    <dbReference type="NCBI Taxonomy" id="189622"/>
    <lineage>
        <taxon>Eukaryota</taxon>
        <taxon>Sar</taxon>
        <taxon>Alveolata</taxon>
        <taxon>Apicomplexa</taxon>
        <taxon>Aconoidasida</taxon>
        <taxon>Piroplasmida</taxon>
        <taxon>Babesiidae</taxon>
        <taxon>Babesia</taxon>
    </lineage>
</organism>
<dbReference type="Proteomes" id="UP000236319">
    <property type="component" value="Unassembled WGS sequence"/>
</dbReference>
<dbReference type="VEuPathDB" id="PiroplasmaDB:BOVATA_013630"/>
<sequence length="126" mass="12989">MVLQRCGGGEIAVCIHDVVYNALAIQKVACQSPLAPPRDSAVPLVAPPDRPQAAAVPLVADIVVHPIDPLVVRTAVPLTVHLAVRIAVPQAVELVAPQAAHSVDPGVALDTAVDPCAGHRRPGPRP</sequence>
<gene>
    <name evidence="1" type="ORF">BOVATA_013630</name>
</gene>
<dbReference type="AlphaFoldDB" id="A0A2H6KA54"/>
<evidence type="ECO:0000313" key="2">
    <source>
        <dbReference type="Proteomes" id="UP000236319"/>
    </source>
</evidence>
<proteinExistence type="predicted"/>